<feature type="compositionally biased region" description="Polar residues" evidence="12">
    <location>
        <begin position="1308"/>
        <end position="1323"/>
    </location>
</feature>
<feature type="region of interest" description="Disordered" evidence="12">
    <location>
        <begin position="652"/>
        <end position="691"/>
    </location>
</feature>
<gene>
    <name evidence="14" type="ORF">ETH_00029220</name>
</gene>
<evidence type="ECO:0000256" key="1">
    <source>
        <dbReference type="ARBA" id="ARBA00011245"/>
    </source>
</evidence>
<evidence type="ECO:0000256" key="7">
    <source>
        <dbReference type="PIRSR" id="PIRSR630616-1"/>
    </source>
</evidence>
<organism evidence="14 15">
    <name type="scientific">Eimeria tenella</name>
    <name type="common">Coccidian parasite</name>
    <dbReference type="NCBI Taxonomy" id="5802"/>
    <lineage>
        <taxon>Eukaryota</taxon>
        <taxon>Sar</taxon>
        <taxon>Alveolata</taxon>
        <taxon>Apicomplexa</taxon>
        <taxon>Conoidasida</taxon>
        <taxon>Coccidia</taxon>
        <taxon>Eucoccidiorida</taxon>
        <taxon>Eimeriorina</taxon>
        <taxon>Eimeriidae</taxon>
        <taxon>Eimeria</taxon>
    </lineage>
</organism>
<evidence type="ECO:0000256" key="8">
    <source>
        <dbReference type="PIRSR" id="PIRSR630616-2"/>
    </source>
</evidence>
<dbReference type="GO" id="GO:0005524">
    <property type="term" value="F:ATP binding"/>
    <property type="evidence" value="ECO:0007669"/>
    <property type="project" value="UniProtKB-UniRule"/>
</dbReference>
<dbReference type="PROSITE" id="PS00108">
    <property type="entry name" value="PROTEIN_KINASE_ST"/>
    <property type="match status" value="1"/>
</dbReference>
<evidence type="ECO:0000256" key="6">
    <source>
        <dbReference type="ARBA" id="ARBA00022840"/>
    </source>
</evidence>
<feature type="compositionally biased region" description="Low complexity" evidence="12">
    <location>
        <begin position="599"/>
        <end position="610"/>
    </location>
</feature>
<feature type="region of interest" description="Disordered" evidence="12">
    <location>
        <begin position="416"/>
        <end position="435"/>
    </location>
</feature>
<feature type="region of interest" description="Disordered" evidence="12">
    <location>
        <begin position="1"/>
        <end position="29"/>
    </location>
</feature>
<keyword evidence="4 8" id="KW-0547">Nucleotide-binding</keyword>
<evidence type="ECO:0000313" key="15">
    <source>
        <dbReference type="Proteomes" id="UP000030747"/>
    </source>
</evidence>
<dbReference type="FunFam" id="1.10.510.10:FF:000571">
    <property type="entry name" value="Maternal embryonic leucine zipper kinase"/>
    <property type="match status" value="1"/>
</dbReference>
<dbReference type="VEuPathDB" id="ToxoDB:ETH2_1326800"/>
<feature type="compositionally biased region" description="Polar residues" evidence="12">
    <location>
        <begin position="1612"/>
        <end position="1628"/>
    </location>
</feature>
<feature type="compositionally biased region" description="Polar residues" evidence="12">
    <location>
        <begin position="1825"/>
        <end position="1834"/>
    </location>
</feature>
<dbReference type="PROSITE" id="PS50011">
    <property type="entry name" value="PROTEIN_KINASE_DOM"/>
    <property type="match status" value="1"/>
</dbReference>
<dbReference type="InterPro" id="IPR017441">
    <property type="entry name" value="Protein_kinase_ATP_BS"/>
</dbReference>
<evidence type="ECO:0000256" key="9">
    <source>
        <dbReference type="PIRSR" id="PIRSR630616-3"/>
    </source>
</evidence>
<feature type="coiled-coil region" evidence="11">
    <location>
        <begin position="524"/>
        <end position="558"/>
    </location>
</feature>
<evidence type="ECO:0000256" key="5">
    <source>
        <dbReference type="ARBA" id="ARBA00022777"/>
    </source>
</evidence>
<dbReference type="InterPro" id="IPR030616">
    <property type="entry name" value="Aur-like"/>
</dbReference>
<dbReference type="SMR" id="U6KU22"/>
<evidence type="ECO:0000313" key="14">
    <source>
        <dbReference type="EMBL" id="CDJ38985.1"/>
    </source>
</evidence>
<dbReference type="InterPro" id="IPR000719">
    <property type="entry name" value="Prot_kinase_dom"/>
</dbReference>
<feature type="region of interest" description="Disordered" evidence="12">
    <location>
        <begin position="357"/>
        <end position="377"/>
    </location>
</feature>
<feature type="compositionally biased region" description="Basic and acidic residues" evidence="12">
    <location>
        <begin position="1297"/>
        <end position="1306"/>
    </location>
</feature>
<feature type="region of interest" description="Disordered" evidence="12">
    <location>
        <begin position="1609"/>
        <end position="1629"/>
    </location>
</feature>
<dbReference type="GO" id="GO:0004674">
    <property type="term" value="F:protein serine/threonine kinase activity"/>
    <property type="evidence" value="ECO:0007669"/>
    <property type="project" value="UniProtKB-KW"/>
</dbReference>
<dbReference type="Pfam" id="PF00069">
    <property type="entry name" value="Pkinase"/>
    <property type="match status" value="1"/>
</dbReference>
<feature type="compositionally biased region" description="Polar residues" evidence="12">
    <location>
        <begin position="1258"/>
        <end position="1273"/>
    </location>
</feature>
<feature type="binding site" evidence="8">
    <location>
        <position position="1056"/>
    </location>
    <ligand>
        <name>ATP</name>
        <dbReference type="ChEBI" id="CHEBI:30616"/>
    </ligand>
</feature>
<evidence type="ECO:0000256" key="3">
    <source>
        <dbReference type="ARBA" id="ARBA00022679"/>
    </source>
</evidence>
<dbReference type="RefSeq" id="XP_013229740.1">
    <property type="nucleotide sequence ID" value="XM_013374286.1"/>
</dbReference>
<feature type="region of interest" description="Disordered" evidence="12">
    <location>
        <begin position="454"/>
        <end position="475"/>
    </location>
</feature>
<evidence type="ECO:0000259" key="13">
    <source>
        <dbReference type="PROSITE" id="PS50011"/>
    </source>
</evidence>
<keyword evidence="2" id="KW-0723">Serine/threonine-protein kinase</keyword>
<keyword evidence="5 14" id="KW-0418">Kinase</keyword>
<feature type="region of interest" description="Disordered" evidence="12">
    <location>
        <begin position="1209"/>
        <end position="1475"/>
    </location>
</feature>
<comment type="subunit">
    <text evidence="1">Monomer.</text>
</comment>
<dbReference type="InterPro" id="IPR008271">
    <property type="entry name" value="Ser/Thr_kinase_AS"/>
</dbReference>
<dbReference type="PROSITE" id="PS00107">
    <property type="entry name" value="PROTEIN_KINASE_ATP"/>
    <property type="match status" value="1"/>
</dbReference>
<dbReference type="VEuPathDB" id="ToxoDB:ETH_00029220"/>
<dbReference type="SMART" id="SM00220">
    <property type="entry name" value="S_TKc"/>
    <property type="match status" value="1"/>
</dbReference>
<feature type="binding site" evidence="8">
    <location>
        <begin position="1042"/>
        <end position="1043"/>
    </location>
    <ligand>
        <name>ATP</name>
        <dbReference type="ChEBI" id="CHEBI:30616"/>
    </ligand>
</feature>
<feature type="region of interest" description="Disordered" evidence="12">
    <location>
        <begin position="571"/>
        <end position="632"/>
    </location>
</feature>
<dbReference type="InterPro" id="IPR011009">
    <property type="entry name" value="Kinase-like_dom_sf"/>
</dbReference>
<feature type="compositionally biased region" description="Polar residues" evidence="12">
    <location>
        <begin position="1240"/>
        <end position="1249"/>
    </location>
</feature>
<feature type="cross-link" description="Glycyl lysine isopeptide (Lys-Gly) (interchain with G-Cter in SUMO2)" evidence="9">
    <location>
        <position position="1040"/>
    </location>
</feature>
<evidence type="ECO:0000256" key="2">
    <source>
        <dbReference type="ARBA" id="ARBA00022527"/>
    </source>
</evidence>
<dbReference type="SUPFAM" id="SSF56112">
    <property type="entry name" value="Protein kinase-like (PK-like)"/>
    <property type="match status" value="1"/>
</dbReference>
<feature type="binding site" evidence="8 10">
    <location>
        <position position="941"/>
    </location>
    <ligand>
        <name>ATP</name>
        <dbReference type="ChEBI" id="CHEBI:30616"/>
    </ligand>
</feature>
<dbReference type="GeneID" id="25254937"/>
<feature type="active site" description="Proton acceptor" evidence="7">
    <location>
        <position position="1038"/>
    </location>
</feature>
<feature type="compositionally biased region" description="Low complexity" evidence="12">
    <location>
        <begin position="1406"/>
        <end position="1423"/>
    </location>
</feature>
<dbReference type="Gene3D" id="1.10.510.10">
    <property type="entry name" value="Transferase(Phosphotransferase) domain 1"/>
    <property type="match status" value="1"/>
</dbReference>
<dbReference type="OMA" id="ELEAFCF"/>
<evidence type="ECO:0000256" key="4">
    <source>
        <dbReference type="ARBA" id="ARBA00022741"/>
    </source>
</evidence>
<name>U6KU22_EIMTE</name>
<proteinExistence type="predicted"/>
<dbReference type="OrthoDB" id="345735at2759"/>
<feature type="compositionally biased region" description="Basic residues" evidence="12">
    <location>
        <begin position="1374"/>
        <end position="1384"/>
    </location>
</feature>
<accession>U6KU22</accession>
<dbReference type="Proteomes" id="UP000030747">
    <property type="component" value="Unassembled WGS sequence"/>
</dbReference>
<keyword evidence="15" id="KW-1185">Reference proteome</keyword>
<protein>
    <submittedName>
        <fullName evidence="14">Aurora kinase, putative</fullName>
    </submittedName>
</protein>
<keyword evidence="6 8" id="KW-0067">ATP-binding</keyword>
<feature type="domain" description="Protein kinase" evidence="13">
    <location>
        <begin position="912"/>
        <end position="1166"/>
    </location>
</feature>
<dbReference type="PANTHER" id="PTHR24350">
    <property type="entry name" value="SERINE/THREONINE-PROTEIN KINASE IAL-RELATED"/>
    <property type="match status" value="1"/>
</dbReference>
<feature type="region of interest" description="Disordered" evidence="12">
    <location>
        <begin position="269"/>
        <end position="300"/>
    </location>
</feature>
<feature type="region of interest" description="Disordered" evidence="12">
    <location>
        <begin position="1809"/>
        <end position="1834"/>
    </location>
</feature>
<evidence type="ECO:0000256" key="11">
    <source>
        <dbReference type="SAM" id="Coils"/>
    </source>
</evidence>
<evidence type="ECO:0000256" key="12">
    <source>
        <dbReference type="SAM" id="MobiDB-lite"/>
    </source>
</evidence>
<reference evidence="14" key="2">
    <citation type="submission" date="2013-10" db="EMBL/GenBank/DDBJ databases">
        <authorList>
            <person name="Aslett M."/>
        </authorList>
    </citation>
    <scope>NUCLEOTIDE SEQUENCE [LARGE SCALE GENOMIC DNA]</scope>
    <source>
        <strain evidence="14">Houghton</strain>
    </source>
</reference>
<evidence type="ECO:0000256" key="10">
    <source>
        <dbReference type="PROSITE-ProRule" id="PRU10141"/>
    </source>
</evidence>
<sequence length="1834" mass="201950">MATSGSRGIPSPPGGPLSTNCNPHVLRSPASGLAGAARFWSPSDVRQARGRQHPDIQMMHPGLHSSTQTPPFLPLGPNKPLIRHGPPAQAAGTVGVTQRAQMQAPASQNQQHTQLLWRSMTPASFVYSCYRPRQTAARHSSTGTRLRSKESTKVEAQHIQERLMHQPNGPNITNNFWPGVWARLADKTHQLVAPQQKQCPGPLVTQCNNELPCAPSTGRVSSLKPQLKRPPGSTIAYVLPTGHAGKEQCVPHNPQHSVRGNSPCTYGWRPLSVPAQNHSRPRQPAGMEKARPSGPQRGIVAGNLNAVGALECQRAQNDVNSNRSASTPPVSGRQSPSLATRIWSLFRAPTEQRAAYESVAEQGSPPDARLRSASGGARRVVPTVNRAHAPQDISNQILLGWVGNKQEIRHAPAINLQRSRPPSPTLHFRQSPKQQLPTVVSHVASRGNIMQKQELHGQKESPNTPYAMPGRQEGNSNDWGFAKVSFPPQQQQVAQHSQHHVHFPTFPFQPARQPDLQRQREHFLWQQQQLLQQQKEVLQRQREKLMQQQLSLQQQRQRTLVQADIMPQTIEQGAMPRKGRPHSPHPKLSGLSTNAQAHSVSPPVNSSTSSDTMPVEGDEGSNHEKPKEHADWLESKEQHLQIPTTAHLQAVTADVERQQESTAPPPPLEWKISESDETFTGSPGNAPSDKAENRKLSFTAVGGSMEQRLKLKCEIIGDSGTTLTKSALHRGERIDRQLLTESSPPADALCTAKMSGSLSGEETRVANQSQDICRGQEPSDTARTEGQCPLSDERKTAAQAAAFGENNALIGAHICGEDHITEQQLEKVPQCKPSQERRIQDRFKVGPHDLIPVGPLISAISYTNNSRHEGEDCATVDECTEDSSYIEAYLPIKSLAELESFEKGQGAEDLLDVRRDIVGCGTYGVVRKLRHRKGGFAVAVKSIQKETVVRAGMVNQVEFELYVQRDLLRHQNVLRCFSCVEDAQYLHMVLGYCDQGDLYRRIREQPNRRFSELEAFCFFAQLVNGLHCVHSSGIIHRDLKLENLLLTKGNILKIADFGWCGSIVGHNRSYSFCGTLDYLAPEMVKGQGHDWRVDLWSLGVLLYELLDGRPPFQSTRHFELVQRIVTVDIRMPNHVKKDAADLIEKLLKYNPSDRLSLVGVAQHPWVFRMWKELQIQILQQNPFIDLEALVPAVPTVFTEVDPGSRACPVLPNISTPTDKNKEEEVGNCSRVPVSKGSGESIRNGTSRLTARSPAIHTRQYQAGEQTSSFLSTSSRKHFNKLSLDRLSRGSCNGGRANPDHSAERTTKKGPTTHRNSCASSQAQPRRPTFPKATPSPTHIRSARSISKGPGNTAIDHALMPECPGAADTSSPHIAQKKNMLKARHPLSTQKSKSRRAPLLDQSFDLPSATRTTETSETSPLPSSIASTACSPKSEPSGKPHQRLAGLNDAKSVFDGHPQNQQGLPADWRAKPVSNRKSELQIGDGVKANTLASRHGVTFCQNSHPQDATFKCTTLKPAVEGFLADNDATSLPSLKKVRSVSTNPHTVHFGATLRMRSNPNKAHVVSRASKSESLSDCCLRIERDELVRMQPSNSQNVSASPNPYIDGSVHPQGRNQGATSKLLNASDGSTIPGRTGFSVDHPLPMACIESRQKPSHWPETPQAQLFLQNSCRWYSQQAAQPVSTARLQQFQGFVGKCQSDSRWCRQVPEGQLAAVEATQTVEARQPRPHVTFQTAQKQQLINFVSDPSAVHYLYRNQPVMKHPKSHVSPLQSEGSPTCQGFIRFQQPPTRTAAPDSLQFANSIMEPSQTRGLPIVVSGPEPRSPKFVSNPSALFS</sequence>
<keyword evidence="3" id="KW-0808">Transferase</keyword>
<feature type="region of interest" description="Disordered" evidence="12">
    <location>
        <begin position="317"/>
        <end position="336"/>
    </location>
</feature>
<feature type="compositionally biased region" description="Basic and acidic residues" evidence="12">
    <location>
        <begin position="620"/>
        <end position="632"/>
    </location>
</feature>
<dbReference type="EMBL" id="HG674134">
    <property type="protein sequence ID" value="CDJ38985.1"/>
    <property type="molecule type" value="Genomic_DNA"/>
</dbReference>
<reference evidence="14" key="1">
    <citation type="submission" date="2013-10" db="EMBL/GenBank/DDBJ databases">
        <title>Genomic analysis of the causative agents of coccidiosis in chickens.</title>
        <authorList>
            <person name="Reid A.J."/>
            <person name="Blake D."/>
            <person name="Billington K."/>
            <person name="Browne H."/>
            <person name="Dunn M."/>
            <person name="Hung S."/>
            <person name="Kawahara F."/>
            <person name="Miranda-Saavedra D."/>
            <person name="Mourier T."/>
            <person name="Nagra H."/>
            <person name="Otto T.D."/>
            <person name="Rawlings N."/>
            <person name="Sanchez A."/>
            <person name="Sanders M."/>
            <person name="Subramaniam C."/>
            <person name="Tay Y."/>
            <person name="Dear P."/>
            <person name="Doerig C."/>
            <person name="Gruber A."/>
            <person name="Parkinson J."/>
            <person name="Shirley M."/>
            <person name="Wan K.L."/>
            <person name="Berriman M."/>
            <person name="Tomley F."/>
            <person name="Pain A."/>
        </authorList>
    </citation>
    <scope>NUCLEOTIDE SEQUENCE [LARGE SCALE GENOMIC DNA]</scope>
    <source>
        <strain evidence="14">Houghton</strain>
    </source>
</reference>
<keyword evidence="11" id="KW-0175">Coiled coil</keyword>